<comment type="cofactor">
    <cofactor evidence="1">
        <name>pyridoxal 5'-phosphate</name>
        <dbReference type="ChEBI" id="CHEBI:597326"/>
    </cofactor>
</comment>
<evidence type="ECO:0000256" key="1">
    <source>
        <dbReference type="ARBA" id="ARBA00001933"/>
    </source>
</evidence>
<evidence type="ECO:0000256" key="4">
    <source>
        <dbReference type="ARBA" id="ARBA00022679"/>
    </source>
</evidence>
<dbReference type="EMBL" id="JACCQK010000759">
    <property type="protein sequence ID" value="MBG0780503.1"/>
    <property type="molecule type" value="Genomic_DNA"/>
</dbReference>
<dbReference type="InterPro" id="IPR004839">
    <property type="entry name" value="Aminotransferase_I/II_large"/>
</dbReference>
<reference evidence="7" key="1">
    <citation type="submission" date="2020-07" db="EMBL/GenBank/DDBJ databases">
        <title>Severe corrosion of carbon steel in oil field produced water can be linked to methanogenic archaea containing a special type of NiFe hydrogenase.</title>
        <authorList>
            <person name="Lahme S."/>
            <person name="Mand J."/>
            <person name="Longwell J."/>
            <person name="Smith R."/>
            <person name="Enning D."/>
        </authorList>
    </citation>
    <scope>NUCLEOTIDE SEQUENCE</scope>
    <source>
        <strain evidence="7">MIC098Bin6</strain>
    </source>
</reference>
<dbReference type="Proteomes" id="UP000706172">
    <property type="component" value="Unassembled WGS sequence"/>
</dbReference>
<dbReference type="GO" id="GO:0008483">
    <property type="term" value="F:transaminase activity"/>
    <property type="evidence" value="ECO:0007669"/>
    <property type="project" value="UniProtKB-KW"/>
</dbReference>
<evidence type="ECO:0000256" key="2">
    <source>
        <dbReference type="ARBA" id="ARBA00007441"/>
    </source>
</evidence>
<dbReference type="InterPro" id="IPR015424">
    <property type="entry name" value="PyrdxlP-dep_Trfase"/>
</dbReference>
<gene>
    <name evidence="7" type="ORF">H0S81_11330</name>
</gene>
<accession>A0A931CTP8</accession>
<sequence length="101" mass="11315">CVKQMVAKYAERRDLLINGLNDIKGISCIKPESTFYAFPNISSFGMTSWEFARYMVEKHKVAMVPGSIFGENGEGYVRISFATSSTNLEEALNRIEKGVPK</sequence>
<feature type="domain" description="Aminotransferase class I/classII large" evidence="6">
    <location>
        <begin position="2"/>
        <end position="95"/>
    </location>
</feature>
<comment type="similarity">
    <text evidence="2">Belongs to the class-I pyridoxal-phosphate-dependent aminotransferase family.</text>
</comment>
<dbReference type="SUPFAM" id="SSF53383">
    <property type="entry name" value="PLP-dependent transferases"/>
    <property type="match status" value="1"/>
</dbReference>
<evidence type="ECO:0000313" key="7">
    <source>
        <dbReference type="EMBL" id="MBG0780503.1"/>
    </source>
</evidence>
<name>A0A931CTP8_9BACT</name>
<evidence type="ECO:0000259" key="6">
    <source>
        <dbReference type="Pfam" id="PF00155"/>
    </source>
</evidence>
<dbReference type="CDD" id="cd00609">
    <property type="entry name" value="AAT_like"/>
    <property type="match status" value="1"/>
</dbReference>
<evidence type="ECO:0000256" key="5">
    <source>
        <dbReference type="ARBA" id="ARBA00022898"/>
    </source>
</evidence>
<protein>
    <submittedName>
        <fullName evidence="7">Aminotransferase class I/II-fold pyridoxal phosphate-dependent enzyme</fullName>
    </submittedName>
</protein>
<feature type="non-terminal residue" evidence="7">
    <location>
        <position position="1"/>
    </location>
</feature>
<keyword evidence="3 7" id="KW-0032">Aminotransferase</keyword>
<evidence type="ECO:0000313" key="8">
    <source>
        <dbReference type="Proteomes" id="UP000706172"/>
    </source>
</evidence>
<dbReference type="Gene3D" id="3.90.1150.10">
    <property type="entry name" value="Aspartate Aminotransferase, domain 1"/>
    <property type="match status" value="1"/>
</dbReference>
<dbReference type="PANTHER" id="PTHR46383:SF1">
    <property type="entry name" value="ASPARTATE AMINOTRANSFERASE"/>
    <property type="match status" value="1"/>
</dbReference>
<dbReference type="AlphaFoldDB" id="A0A931CTP8"/>
<keyword evidence="4" id="KW-0808">Transferase</keyword>
<evidence type="ECO:0000256" key="3">
    <source>
        <dbReference type="ARBA" id="ARBA00022576"/>
    </source>
</evidence>
<dbReference type="GO" id="GO:0006520">
    <property type="term" value="P:amino acid metabolic process"/>
    <property type="evidence" value="ECO:0007669"/>
    <property type="project" value="InterPro"/>
</dbReference>
<dbReference type="InterPro" id="IPR050596">
    <property type="entry name" value="AspAT/PAT-like"/>
</dbReference>
<dbReference type="GO" id="GO:0030170">
    <property type="term" value="F:pyridoxal phosphate binding"/>
    <property type="evidence" value="ECO:0007669"/>
    <property type="project" value="InterPro"/>
</dbReference>
<dbReference type="Pfam" id="PF00155">
    <property type="entry name" value="Aminotran_1_2"/>
    <property type="match status" value="1"/>
</dbReference>
<dbReference type="PANTHER" id="PTHR46383">
    <property type="entry name" value="ASPARTATE AMINOTRANSFERASE"/>
    <property type="match status" value="1"/>
</dbReference>
<dbReference type="InterPro" id="IPR015422">
    <property type="entry name" value="PyrdxlP-dep_Trfase_small"/>
</dbReference>
<keyword evidence="5" id="KW-0663">Pyridoxal phosphate</keyword>
<proteinExistence type="inferred from homology"/>
<organism evidence="7 8">
    <name type="scientific">Desulfotignum balticum</name>
    <dbReference type="NCBI Taxonomy" id="115781"/>
    <lineage>
        <taxon>Bacteria</taxon>
        <taxon>Pseudomonadati</taxon>
        <taxon>Thermodesulfobacteriota</taxon>
        <taxon>Desulfobacteria</taxon>
        <taxon>Desulfobacterales</taxon>
        <taxon>Desulfobacteraceae</taxon>
        <taxon>Desulfotignum</taxon>
    </lineage>
</organism>
<comment type="caution">
    <text evidence="7">The sequence shown here is derived from an EMBL/GenBank/DDBJ whole genome shotgun (WGS) entry which is preliminary data.</text>
</comment>